<dbReference type="EMBL" id="LAZR01047100">
    <property type="protein sequence ID" value="KKK95006.1"/>
    <property type="molecule type" value="Genomic_DNA"/>
</dbReference>
<name>A0A0F9CE81_9ZZZZ</name>
<accession>A0A0F9CE81</accession>
<organism evidence="1">
    <name type="scientific">marine sediment metagenome</name>
    <dbReference type="NCBI Taxonomy" id="412755"/>
    <lineage>
        <taxon>unclassified sequences</taxon>
        <taxon>metagenomes</taxon>
        <taxon>ecological metagenomes</taxon>
    </lineage>
</organism>
<sequence length="51" mass="5780">MSEKYCGKYLGYRHLSGTKAWCGDDVVTHIVYCSKCKAFNEKQDAKGDESE</sequence>
<proteinExistence type="predicted"/>
<gene>
    <name evidence="1" type="ORF">LCGC14_2677160</name>
</gene>
<protein>
    <submittedName>
        <fullName evidence="1">Uncharacterized protein</fullName>
    </submittedName>
</protein>
<comment type="caution">
    <text evidence="1">The sequence shown here is derived from an EMBL/GenBank/DDBJ whole genome shotgun (WGS) entry which is preliminary data.</text>
</comment>
<evidence type="ECO:0000313" key="1">
    <source>
        <dbReference type="EMBL" id="KKK95006.1"/>
    </source>
</evidence>
<reference evidence="1" key="1">
    <citation type="journal article" date="2015" name="Nature">
        <title>Complex archaea that bridge the gap between prokaryotes and eukaryotes.</title>
        <authorList>
            <person name="Spang A."/>
            <person name="Saw J.H."/>
            <person name="Jorgensen S.L."/>
            <person name="Zaremba-Niedzwiedzka K."/>
            <person name="Martijn J."/>
            <person name="Lind A.E."/>
            <person name="van Eijk R."/>
            <person name="Schleper C."/>
            <person name="Guy L."/>
            <person name="Ettema T.J."/>
        </authorList>
    </citation>
    <scope>NUCLEOTIDE SEQUENCE</scope>
</reference>
<dbReference type="AlphaFoldDB" id="A0A0F9CE81"/>